<dbReference type="InterPro" id="IPR016024">
    <property type="entry name" value="ARM-type_fold"/>
</dbReference>
<comment type="similarity">
    <text evidence="1">Belongs to the HGH1 family.</text>
</comment>
<dbReference type="Proteomes" id="UP000749559">
    <property type="component" value="Unassembled WGS sequence"/>
</dbReference>
<protein>
    <recommendedName>
        <fullName evidence="2">Protein HGH1 homolog</fullName>
    </recommendedName>
</protein>
<dbReference type="Gene3D" id="1.25.10.10">
    <property type="entry name" value="Leucine-rich Repeat Variant"/>
    <property type="match status" value="1"/>
</dbReference>
<comment type="caution">
    <text evidence="3">The sequence shown here is derived from an EMBL/GenBank/DDBJ whole genome shotgun (WGS) entry which is preliminary data.</text>
</comment>
<dbReference type="InterPro" id="IPR039717">
    <property type="entry name" value="Hgh1"/>
</dbReference>
<dbReference type="PANTHER" id="PTHR13387:SF9">
    <property type="entry name" value="PROTEIN HGH1 HOMOLOG"/>
    <property type="match status" value="1"/>
</dbReference>
<feature type="non-terminal residue" evidence="3">
    <location>
        <position position="1"/>
    </location>
</feature>
<evidence type="ECO:0000256" key="1">
    <source>
        <dbReference type="ARBA" id="ARBA00006712"/>
    </source>
</evidence>
<dbReference type="InterPro" id="IPR007205">
    <property type="entry name" value="Protein_HGH1_N"/>
</dbReference>
<dbReference type="OrthoDB" id="338814at2759"/>
<keyword evidence="4" id="KW-1185">Reference proteome</keyword>
<reference evidence="3" key="1">
    <citation type="submission" date="2022-03" db="EMBL/GenBank/DDBJ databases">
        <authorList>
            <person name="Martin C."/>
        </authorList>
    </citation>
    <scope>NUCLEOTIDE SEQUENCE</scope>
</reference>
<dbReference type="Pfam" id="PF04063">
    <property type="entry name" value="DUF383"/>
    <property type="match status" value="1"/>
</dbReference>
<dbReference type="PANTHER" id="PTHR13387">
    <property type="entry name" value="PROTEIN HGH1 HOMOLOG"/>
    <property type="match status" value="1"/>
</dbReference>
<accession>A0A8J1TL77</accession>
<gene>
    <name evidence="3" type="ORF">OFUS_LOCUS25371</name>
</gene>
<name>A0A8J1TL77_OWEFU</name>
<proteinExistence type="inferred from homology"/>
<evidence type="ECO:0000256" key="2">
    <source>
        <dbReference type="ARBA" id="ARBA00014076"/>
    </source>
</evidence>
<dbReference type="AlphaFoldDB" id="A0A8J1TL77"/>
<evidence type="ECO:0000313" key="4">
    <source>
        <dbReference type="Proteomes" id="UP000749559"/>
    </source>
</evidence>
<dbReference type="SUPFAM" id="SSF48371">
    <property type="entry name" value="ARM repeat"/>
    <property type="match status" value="1"/>
</dbReference>
<dbReference type="EMBL" id="CAIIXF020000012">
    <property type="protein sequence ID" value="CAH1801591.1"/>
    <property type="molecule type" value="Genomic_DNA"/>
</dbReference>
<evidence type="ECO:0000313" key="3">
    <source>
        <dbReference type="EMBL" id="CAH1801591.1"/>
    </source>
</evidence>
<sequence>LFHAAEKRKFVTYIFNRNMSSIDKEQVEKELLPFLEKTSRPDLRCIGMEYFLGLTGAPEGKLFIISNNQILCAIIELVTDTQSAIAKDALFALVNLTQDENTVVKLLRLEKVDLTMTCLEYILDKTSPHADIACSLLANITRFEKGAQIVADLIMAKQDVIGLDKLVSAMCLKDYNPSNRLHYIAAVLSNLTQIPSTRQFIMDKDRCVIQRLLPFTEFTESTIRRHGIIGTLRNCCFDTEYHEWLLSEKVDILPRLLLPLAGPEEFDDEDNGKLPEDLQYLEPTKEREPDPEIRKMLIEAINQLCATKPGRLYVKEKNAYVIMRELHKWEKDKSVMFALENLVDILIGDEPEKGMENLKEIHIPEDLKQKFDKMDDALIQDEKTIEAKTQ</sequence>
<dbReference type="InterPro" id="IPR011989">
    <property type="entry name" value="ARM-like"/>
</dbReference>
<dbReference type="InterPro" id="IPR007206">
    <property type="entry name" value="Protein_HGH1_C"/>
</dbReference>
<dbReference type="Pfam" id="PF04064">
    <property type="entry name" value="DUF384"/>
    <property type="match status" value="1"/>
</dbReference>
<organism evidence="3 4">
    <name type="scientific">Owenia fusiformis</name>
    <name type="common">Polychaete worm</name>
    <dbReference type="NCBI Taxonomy" id="6347"/>
    <lineage>
        <taxon>Eukaryota</taxon>
        <taxon>Metazoa</taxon>
        <taxon>Spiralia</taxon>
        <taxon>Lophotrochozoa</taxon>
        <taxon>Annelida</taxon>
        <taxon>Polychaeta</taxon>
        <taxon>Sedentaria</taxon>
        <taxon>Canalipalpata</taxon>
        <taxon>Sabellida</taxon>
        <taxon>Oweniida</taxon>
        <taxon>Oweniidae</taxon>
        <taxon>Owenia</taxon>
    </lineage>
</organism>